<proteinExistence type="predicted"/>
<dbReference type="PROSITE" id="PS51257">
    <property type="entry name" value="PROKAR_LIPOPROTEIN"/>
    <property type="match status" value="1"/>
</dbReference>
<dbReference type="EMBL" id="JAMRYU010000005">
    <property type="protein sequence ID" value="MDC4239830.1"/>
    <property type="molecule type" value="Genomic_DNA"/>
</dbReference>
<name>A0A9X3XHS4_9CLOT</name>
<keyword evidence="4" id="KW-1185">Reference proteome</keyword>
<gene>
    <name evidence="3" type="ORF">NE398_06590</name>
</gene>
<protein>
    <submittedName>
        <fullName evidence="3">Uncharacterized protein</fullName>
    </submittedName>
</protein>
<dbReference type="RefSeq" id="WP_195624137.1">
    <property type="nucleotide sequence ID" value="NZ_CAXSLY010000026.1"/>
</dbReference>
<feature type="compositionally biased region" description="Basic and acidic residues" evidence="1">
    <location>
        <begin position="55"/>
        <end position="64"/>
    </location>
</feature>
<evidence type="ECO:0000313" key="4">
    <source>
        <dbReference type="Proteomes" id="UP001141183"/>
    </source>
</evidence>
<evidence type="ECO:0000256" key="1">
    <source>
        <dbReference type="SAM" id="MobiDB-lite"/>
    </source>
</evidence>
<comment type="caution">
    <text evidence="3">The sequence shown here is derived from an EMBL/GenBank/DDBJ whole genome shotgun (WGS) entry which is preliminary data.</text>
</comment>
<feature type="region of interest" description="Disordered" evidence="1">
    <location>
        <begin position="54"/>
        <end position="88"/>
    </location>
</feature>
<dbReference type="Proteomes" id="UP001141183">
    <property type="component" value="Unassembled WGS sequence"/>
</dbReference>
<feature type="signal peptide" evidence="2">
    <location>
        <begin position="1"/>
        <end position="24"/>
    </location>
</feature>
<evidence type="ECO:0000313" key="3">
    <source>
        <dbReference type="EMBL" id="MDC4239830.1"/>
    </source>
</evidence>
<keyword evidence="2" id="KW-0732">Signal</keyword>
<accession>A0A9X3XHS4</accession>
<evidence type="ECO:0000256" key="2">
    <source>
        <dbReference type="SAM" id="SignalP"/>
    </source>
</evidence>
<feature type="chain" id="PRO_5040979433" evidence="2">
    <location>
        <begin position="25"/>
        <end position="147"/>
    </location>
</feature>
<reference evidence="3" key="1">
    <citation type="submission" date="2022-05" db="EMBL/GenBank/DDBJ databases">
        <title>Draft genome sequence of Clostridium tertium strain CP3 isolated from Peru.</title>
        <authorList>
            <person name="Hurtado R."/>
            <person name="Lima L."/>
            <person name="Sousa T."/>
            <person name="Jaiswal A.K."/>
            <person name="Tiwari S."/>
            <person name="Maturrano L."/>
            <person name="Brenig B."/>
            <person name="Azevedo V."/>
        </authorList>
    </citation>
    <scope>NUCLEOTIDE SEQUENCE</scope>
    <source>
        <strain evidence="3">CP3</strain>
    </source>
</reference>
<organism evidence="3 4">
    <name type="scientific">Clostridium tertium</name>
    <dbReference type="NCBI Taxonomy" id="1559"/>
    <lineage>
        <taxon>Bacteria</taxon>
        <taxon>Bacillati</taxon>
        <taxon>Bacillota</taxon>
        <taxon>Clostridia</taxon>
        <taxon>Eubacteriales</taxon>
        <taxon>Clostridiaceae</taxon>
        <taxon>Clostridium</taxon>
    </lineage>
</organism>
<sequence>MKKNKLKKLIAFTMALTLSASVFMGCKSNNSERTNDESIMDSVISVETTMTNAKVEGEKADSKGTELSTMVSFTPDPAGHGNPSVNGGPDWSMEPIIYDYLCDYSSQPEKTFKPSLLESYDFKDKILTLKLKKDLNGVMDRISQQMT</sequence>
<dbReference type="AlphaFoldDB" id="A0A9X3XHS4"/>